<accession>A0A5C3NAU4</accession>
<evidence type="ECO:0000256" key="4">
    <source>
        <dbReference type="ARBA" id="ARBA00023239"/>
    </source>
</evidence>
<keyword evidence="4" id="KW-0456">Lyase</keyword>
<dbReference type="STRING" id="5364.A0A5C3NAU4"/>
<proteinExistence type="inferred from homology"/>
<sequence>MTAEVPDAPQEPRLLSNSEMKEKVDQFLSGRRWNIERRNKPVKIAKRFHFPTYDDAIDFTNVVAEIAKKENHHPAILTEAQLVTVQTWTDHGISVSQEGGRKRANGITLRDVRLASLVENAFVEQFVANGRYSEPRMRPPYEQPFEEME</sequence>
<dbReference type="InterPro" id="IPR036428">
    <property type="entry name" value="PCD_sf"/>
</dbReference>
<evidence type="ECO:0000256" key="6">
    <source>
        <dbReference type="SAM" id="MobiDB-lite"/>
    </source>
</evidence>
<dbReference type="Pfam" id="PF01329">
    <property type="entry name" value="Pterin_4a"/>
    <property type="match status" value="1"/>
</dbReference>
<evidence type="ECO:0000256" key="2">
    <source>
        <dbReference type="ARBA" id="ARBA00006472"/>
    </source>
</evidence>
<protein>
    <recommendedName>
        <fullName evidence="3">4a-hydroxytetrahydrobiopterin dehydratase</fullName>
        <ecNumber evidence="3">4.2.1.96</ecNumber>
    </recommendedName>
    <alternativeName>
        <fullName evidence="5">4-alpha-hydroxy-tetrahydropterin dehydratase</fullName>
    </alternativeName>
</protein>
<dbReference type="Proteomes" id="UP000305948">
    <property type="component" value="Unassembled WGS sequence"/>
</dbReference>
<dbReference type="PANTHER" id="PTHR12599">
    <property type="entry name" value="PTERIN-4-ALPHA-CARBINOLAMINE DEHYDRATASE"/>
    <property type="match status" value="1"/>
</dbReference>
<evidence type="ECO:0000256" key="3">
    <source>
        <dbReference type="ARBA" id="ARBA00013252"/>
    </source>
</evidence>
<dbReference type="SUPFAM" id="SSF55248">
    <property type="entry name" value="PCD-like"/>
    <property type="match status" value="1"/>
</dbReference>
<dbReference type="InterPro" id="IPR001533">
    <property type="entry name" value="Pterin_deHydtase"/>
</dbReference>
<dbReference type="OrthoDB" id="3263285at2759"/>
<evidence type="ECO:0000313" key="7">
    <source>
        <dbReference type="EMBL" id="TFK53576.1"/>
    </source>
</evidence>
<comment type="similarity">
    <text evidence="2">Belongs to the pterin-4-alpha-carbinolamine dehydratase family.</text>
</comment>
<feature type="region of interest" description="Disordered" evidence="6">
    <location>
        <begin position="1"/>
        <end position="20"/>
    </location>
</feature>
<evidence type="ECO:0000313" key="8">
    <source>
        <dbReference type="Proteomes" id="UP000305948"/>
    </source>
</evidence>
<dbReference type="EC" id="4.2.1.96" evidence="3"/>
<comment type="catalytic activity">
    <reaction evidence="1">
        <text>(4aS,6R)-4a-hydroxy-L-erythro-5,6,7,8-tetrahydrobiopterin = (6R)-L-erythro-6,7-dihydrobiopterin + H2O</text>
        <dbReference type="Rhea" id="RHEA:11920"/>
        <dbReference type="ChEBI" id="CHEBI:15377"/>
        <dbReference type="ChEBI" id="CHEBI:15642"/>
        <dbReference type="ChEBI" id="CHEBI:43120"/>
        <dbReference type="EC" id="4.2.1.96"/>
    </reaction>
</comment>
<dbReference type="CDD" id="cd00488">
    <property type="entry name" value="PCD_DCoH"/>
    <property type="match status" value="1"/>
</dbReference>
<dbReference type="GO" id="GO:0006729">
    <property type="term" value="P:tetrahydrobiopterin biosynthetic process"/>
    <property type="evidence" value="ECO:0007669"/>
    <property type="project" value="InterPro"/>
</dbReference>
<reference evidence="7 8" key="1">
    <citation type="journal article" date="2019" name="Nat. Ecol. Evol.">
        <title>Megaphylogeny resolves global patterns of mushroom evolution.</title>
        <authorList>
            <person name="Varga T."/>
            <person name="Krizsan K."/>
            <person name="Foldi C."/>
            <person name="Dima B."/>
            <person name="Sanchez-Garcia M."/>
            <person name="Sanchez-Ramirez S."/>
            <person name="Szollosi G.J."/>
            <person name="Szarkandi J.G."/>
            <person name="Papp V."/>
            <person name="Albert L."/>
            <person name="Andreopoulos W."/>
            <person name="Angelini C."/>
            <person name="Antonin V."/>
            <person name="Barry K.W."/>
            <person name="Bougher N.L."/>
            <person name="Buchanan P."/>
            <person name="Buyck B."/>
            <person name="Bense V."/>
            <person name="Catcheside P."/>
            <person name="Chovatia M."/>
            <person name="Cooper J."/>
            <person name="Damon W."/>
            <person name="Desjardin D."/>
            <person name="Finy P."/>
            <person name="Geml J."/>
            <person name="Haridas S."/>
            <person name="Hughes K."/>
            <person name="Justo A."/>
            <person name="Karasinski D."/>
            <person name="Kautmanova I."/>
            <person name="Kiss B."/>
            <person name="Kocsube S."/>
            <person name="Kotiranta H."/>
            <person name="LaButti K.M."/>
            <person name="Lechner B.E."/>
            <person name="Liimatainen K."/>
            <person name="Lipzen A."/>
            <person name="Lukacs Z."/>
            <person name="Mihaltcheva S."/>
            <person name="Morgado L.N."/>
            <person name="Niskanen T."/>
            <person name="Noordeloos M.E."/>
            <person name="Ohm R.A."/>
            <person name="Ortiz-Santana B."/>
            <person name="Ovrebo C."/>
            <person name="Racz N."/>
            <person name="Riley R."/>
            <person name="Savchenko A."/>
            <person name="Shiryaev A."/>
            <person name="Soop K."/>
            <person name="Spirin V."/>
            <person name="Szebenyi C."/>
            <person name="Tomsovsky M."/>
            <person name="Tulloss R.E."/>
            <person name="Uehling J."/>
            <person name="Grigoriev I.V."/>
            <person name="Vagvolgyi C."/>
            <person name="Papp T."/>
            <person name="Martin F.M."/>
            <person name="Miettinen O."/>
            <person name="Hibbett D.S."/>
            <person name="Nagy L.G."/>
        </authorList>
    </citation>
    <scope>NUCLEOTIDE SEQUENCE [LARGE SCALE GENOMIC DNA]</scope>
    <source>
        <strain evidence="7 8">OMC1185</strain>
    </source>
</reference>
<gene>
    <name evidence="7" type="ORF">OE88DRAFT_1655765</name>
</gene>
<evidence type="ECO:0000256" key="1">
    <source>
        <dbReference type="ARBA" id="ARBA00001554"/>
    </source>
</evidence>
<dbReference type="GO" id="GO:0008124">
    <property type="term" value="F:4-alpha-hydroxytetrahydrobiopterin dehydratase activity"/>
    <property type="evidence" value="ECO:0007669"/>
    <property type="project" value="UniProtKB-EC"/>
</dbReference>
<dbReference type="EMBL" id="ML213507">
    <property type="protein sequence ID" value="TFK53576.1"/>
    <property type="molecule type" value="Genomic_DNA"/>
</dbReference>
<organism evidence="7 8">
    <name type="scientific">Heliocybe sulcata</name>
    <dbReference type="NCBI Taxonomy" id="5364"/>
    <lineage>
        <taxon>Eukaryota</taxon>
        <taxon>Fungi</taxon>
        <taxon>Dikarya</taxon>
        <taxon>Basidiomycota</taxon>
        <taxon>Agaricomycotina</taxon>
        <taxon>Agaricomycetes</taxon>
        <taxon>Gloeophyllales</taxon>
        <taxon>Gloeophyllaceae</taxon>
        <taxon>Heliocybe</taxon>
    </lineage>
</organism>
<dbReference type="Gene3D" id="3.30.1360.20">
    <property type="entry name" value="Transcriptional coactivator/pterin dehydratase"/>
    <property type="match status" value="1"/>
</dbReference>
<dbReference type="AlphaFoldDB" id="A0A5C3NAU4"/>
<dbReference type="PANTHER" id="PTHR12599:SF0">
    <property type="entry name" value="PTERIN-4-ALPHA-CARBINOLAMINE DEHYDRATASE"/>
    <property type="match status" value="1"/>
</dbReference>
<evidence type="ECO:0000256" key="5">
    <source>
        <dbReference type="ARBA" id="ARBA00030497"/>
    </source>
</evidence>
<keyword evidence="8" id="KW-1185">Reference proteome</keyword>
<name>A0A5C3NAU4_9AGAM</name>